<comment type="caution">
    <text evidence="1">The sequence shown here is derived from an EMBL/GenBank/DDBJ whole genome shotgun (WGS) entry which is preliminary data.</text>
</comment>
<sequence>MVVNNIDKPKGSTQTKDLVLHKTYLKTKTPTTSFQILNGNKNIQFLQNMIATTQDLKTQMG</sequence>
<gene>
    <name evidence="1" type="ORF">CR513_19293</name>
</gene>
<proteinExistence type="predicted"/>
<dbReference type="Proteomes" id="UP000257109">
    <property type="component" value="Unassembled WGS sequence"/>
</dbReference>
<organism evidence="1 2">
    <name type="scientific">Mucuna pruriens</name>
    <name type="common">Velvet bean</name>
    <name type="synonym">Dolichos pruriens</name>
    <dbReference type="NCBI Taxonomy" id="157652"/>
    <lineage>
        <taxon>Eukaryota</taxon>
        <taxon>Viridiplantae</taxon>
        <taxon>Streptophyta</taxon>
        <taxon>Embryophyta</taxon>
        <taxon>Tracheophyta</taxon>
        <taxon>Spermatophyta</taxon>
        <taxon>Magnoliopsida</taxon>
        <taxon>eudicotyledons</taxon>
        <taxon>Gunneridae</taxon>
        <taxon>Pentapetalae</taxon>
        <taxon>rosids</taxon>
        <taxon>fabids</taxon>
        <taxon>Fabales</taxon>
        <taxon>Fabaceae</taxon>
        <taxon>Papilionoideae</taxon>
        <taxon>50 kb inversion clade</taxon>
        <taxon>NPAAA clade</taxon>
        <taxon>indigoferoid/millettioid clade</taxon>
        <taxon>Phaseoleae</taxon>
        <taxon>Mucuna</taxon>
    </lineage>
</organism>
<feature type="non-terminal residue" evidence="1">
    <location>
        <position position="1"/>
    </location>
</feature>
<name>A0A371H530_MUCPR</name>
<accession>A0A371H530</accession>
<dbReference type="AlphaFoldDB" id="A0A371H530"/>
<evidence type="ECO:0000313" key="1">
    <source>
        <dbReference type="EMBL" id="RDX97890.1"/>
    </source>
</evidence>
<dbReference type="EMBL" id="QJKJ01003554">
    <property type="protein sequence ID" value="RDX97890.1"/>
    <property type="molecule type" value="Genomic_DNA"/>
</dbReference>
<evidence type="ECO:0000313" key="2">
    <source>
        <dbReference type="Proteomes" id="UP000257109"/>
    </source>
</evidence>
<reference evidence="1" key="1">
    <citation type="submission" date="2018-05" db="EMBL/GenBank/DDBJ databases">
        <title>Draft genome of Mucuna pruriens seed.</title>
        <authorList>
            <person name="Nnadi N.E."/>
            <person name="Vos R."/>
            <person name="Hasami M.H."/>
            <person name="Devisetty U.K."/>
            <person name="Aguiy J.C."/>
        </authorList>
    </citation>
    <scope>NUCLEOTIDE SEQUENCE [LARGE SCALE GENOMIC DNA]</scope>
    <source>
        <strain evidence="1">JCA_2017</strain>
    </source>
</reference>
<keyword evidence="2" id="KW-1185">Reference proteome</keyword>
<protein>
    <submittedName>
        <fullName evidence="1">Uncharacterized protein</fullName>
    </submittedName>
</protein>